<sequence>MRFFVLSSVACGSPHLKALPPRSLSAILWWVLISCFENYGSKGGVGNHVTCDDKIGGRAGNRQLRRHEMKRILREKMTNGF</sequence>
<evidence type="ECO:0000313" key="2">
    <source>
        <dbReference type="Proteomes" id="UP001164539"/>
    </source>
</evidence>
<proteinExistence type="predicted"/>
<dbReference type="EMBL" id="CM051400">
    <property type="protein sequence ID" value="KAJ4715691.1"/>
    <property type="molecule type" value="Genomic_DNA"/>
</dbReference>
<keyword evidence="2" id="KW-1185">Reference proteome</keyword>
<evidence type="ECO:0000313" key="1">
    <source>
        <dbReference type="EMBL" id="KAJ4715691.1"/>
    </source>
</evidence>
<comment type="caution">
    <text evidence="1">The sequence shown here is derived from an EMBL/GenBank/DDBJ whole genome shotgun (WGS) entry which is preliminary data.</text>
</comment>
<reference evidence="1 2" key="1">
    <citation type="journal article" date="2023" name="Science">
        <title>Complex scaffold remodeling in plant triterpene biosynthesis.</title>
        <authorList>
            <person name="De La Pena R."/>
            <person name="Hodgson H."/>
            <person name="Liu J.C."/>
            <person name="Stephenson M.J."/>
            <person name="Martin A.C."/>
            <person name="Owen C."/>
            <person name="Harkess A."/>
            <person name="Leebens-Mack J."/>
            <person name="Jimenez L.E."/>
            <person name="Osbourn A."/>
            <person name="Sattely E.S."/>
        </authorList>
    </citation>
    <scope>NUCLEOTIDE SEQUENCE [LARGE SCALE GENOMIC DNA]</scope>
    <source>
        <strain evidence="2">cv. JPN11</strain>
        <tissue evidence="1">Leaf</tissue>
    </source>
</reference>
<dbReference type="Proteomes" id="UP001164539">
    <property type="component" value="Chromosome 7"/>
</dbReference>
<protein>
    <submittedName>
        <fullName evidence="1">Uncharacterized protein</fullName>
    </submittedName>
</protein>
<name>A0ACC1XW85_MELAZ</name>
<accession>A0ACC1XW85</accession>
<gene>
    <name evidence="1" type="ORF">OWV82_014019</name>
</gene>
<organism evidence="1 2">
    <name type="scientific">Melia azedarach</name>
    <name type="common">Chinaberry tree</name>
    <dbReference type="NCBI Taxonomy" id="155640"/>
    <lineage>
        <taxon>Eukaryota</taxon>
        <taxon>Viridiplantae</taxon>
        <taxon>Streptophyta</taxon>
        <taxon>Embryophyta</taxon>
        <taxon>Tracheophyta</taxon>
        <taxon>Spermatophyta</taxon>
        <taxon>Magnoliopsida</taxon>
        <taxon>eudicotyledons</taxon>
        <taxon>Gunneridae</taxon>
        <taxon>Pentapetalae</taxon>
        <taxon>rosids</taxon>
        <taxon>malvids</taxon>
        <taxon>Sapindales</taxon>
        <taxon>Meliaceae</taxon>
        <taxon>Melia</taxon>
    </lineage>
</organism>